<comment type="similarity">
    <text evidence="2">Belongs to the CPA3 antiporters (TC 2.A.63) subunit E family.</text>
</comment>
<evidence type="ECO:0000256" key="4">
    <source>
        <dbReference type="ARBA" id="ARBA00022692"/>
    </source>
</evidence>
<dbReference type="PANTHER" id="PTHR34584">
    <property type="entry name" value="NA(+)/H(+) ANTIPORTER SUBUNIT E1"/>
    <property type="match status" value="1"/>
</dbReference>
<keyword evidence="5 7" id="KW-1133">Transmembrane helix</keyword>
<evidence type="ECO:0000313" key="9">
    <source>
        <dbReference type="Proteomes" id="UP000749311"/>
    </source>
</evidence>
<keyword evidence="4 7" id="KW-0812">Transmembrane</keyword>
<evidence type="ECO:0000313" key="8">
    <source>
        <dbReference type="EMBL" id="NIH58770.1"/>
    </source>
</evidence>
<keyword evidence="9" id="KW-1185">Reference proteome</keyword>
<dbReference type="Proteomes" id="UP000749311">
    <property type="component" value="Unassembled WGS sequence"/>
</dbReference>
<evidence type="ECO:0000256" key="6">
    <source>
        <dbReference type="ARBA" id="ARBA00023136"/>
    </source>
</evidence>
<comment type="caution">
    <text evidence="8">The sequence shown here is derived from an EMBL/GenBank/DDBJ whole genome shotgun (WGS) entry which is preliminary data.</text>
</comment>
<accession>A0ABX0SP05</accession>
<evidence type="ECO:0000256" key="3">
    <source>
        <dbReference type="ARBA" id="ARBA00022475"/>
    </source>
</evidence>
<sequence length="188" mass="20535">MNATSVRPTRRSVSPLAVVLLTIMWVLLWGDLSWGNLVAGIVLALLITWLVPMPRGPRRRLTVRPVATARLMARFAWDVVEASAHIVAVIFSGRTPREAIIRVQTRAHSDAFLAATAGFTALVPGSIVIDAHRLTGILYIHVFDVAEGDEALEEAHQRVLDQEERLLRAFATRSELVDAGLLGGEDGS</sequence>
<gene>
    <name evidence="8" type="ORF">FB473_003471</name>
</gene>
<keyword evidence="6 7" id="KW-0472">Membrane</keyword>
<feature type="transmembrane region" description="Helical" evidence="7">
    <location>
        <begin position="34"/>
        <end position="51"/>
    </location>
</feature>
<dbReference type="Pfam" id="PF01899">
    <property type="entry name" value="MNHE"/>
    <property type="match status" value="1"/>
</dbReference>
<comment type="subcellular location">
    <subcellularLocation>
        <location evidence="1">Cell membrane</location>
        <topology evidence="1">Multi-pass membrane protein</topology>
    </subcellularLocation>
</comment>
<proteinExistence type="inferred from homology"/>
<dbReference type="PANTHER" id="PTHR34584:SF1">
    <property type="entry name" value="NA(+)_H(+) ANTIPORTER SUBUNIT E1"/>
    <property type="match status" value="1"/>
</dbReference>
<organism evidence="8 9">
    <name type="scientific">Brooklawnia cerclae</name>
    <dbReference type="NCBI Taxonomy" id="349934"/>
    <lineage>
        <taxon>Bacteria</taxon>
        <taxon>Bacillati</taxon>
        <taxon>Actinomycetota</taxon>
        <taxon>Actinomycetes</taxon>
        <taxon>Propionibacteriales</taxon>
        <taxon>Propionibacteriaceae</taxon>
        <taxon>Brooklawnia</taxon>
    </lineage>
</organism>
<keyword evidence="3" id="KW-1003">Cell membrane</keyword>
<reference evidence="8 9" key="1">
    <citation type="submission" date="2020-02" db="EMBL/GenBank/DDBJ databases">
        <title>Sequencing the genomes of 1000 actinobacteria strains.</title>
        <authorList>
            <person name="Klenk H.-P."/>
        </authorList>
    </citation>
    <scope>NUCLEOTIDE SEQUENCE [LARGE SCALE GENOMIC DNA]</scope>
    <source>
        <strain evidence="8 9">DSM 19609</strain>
    </source>
</reference>
<dbReference type="NCBIfam" id="NF006521">
    <property type="entry name" value="PRK08965.1-5"/>
    <property type="match status" value="1"/>
</dbReference>
<dbReference type="EMBL" id="JAAMOZ010000005">
    <property type="protein sequence ID" value="NIH58770.1"/>
    <property type="molecule type" value="Genomic_DNA"/>
</dbReference>
<dbReference type="RefSeq" id="WP_167171882.1">
    <property type="nucleotide sequence ID" value="NZ_BAAAOO010000006.1"/>
</dbReference>
<evidence type="ECO:0000256" key="5">
    <source>
        <dbReference type="ARBA" id="ARBA00022989"/>
    </source>
</evidence>
<evidence type="ECO:0000256" key="7">
    <source>
        <dbReference type="SAM" id="Phobius"/>
    </source>
</evidence>
<feature type="transmembrane region" description="Helical" evidence="7">
    <location>
        <begin position="12"/>
        <end position="28"/>
    </location>
</feature>
<evidence type="ECO:0000256" key="2">
    <source>
        <dbReference type="ARBA" id="ARBA00006228"/>
    </source>
</evidence>
<name>A0ABX0SP05_9ACTN</name>
<evidence type="ECO:0000256" key="1">
    <source>
        <dbReference type="ARBA" id="ARBA00004651"/>
    </source>
</evidence>
<protein>
    <submittedName>
        <fullName evidence="8">Multicomponent Na+:H+ antiporter subunit E</fullName>
    </submittedName>
</protein>
<dbReference type="InterPro" id="IPR002758">
    <property type="entry name" value="Cation_antiport_E"/>
</dbReference>